<name>A0AAV8V3R8_9RHOD</name>
<comment type="similarity">
    <text evidence="9">Belongs to the class I-like SAM-binding methyltransferase superfamily. TrmB family.</text>
</comment>
<dbReference type="Pfam" id="PF02390">
    <property type="entry name" value="Methyltransf_4"/>
    <property type="match status" value="1"/>
</dbReference>
<comment type="subcellular location">
    <subcellularLocation>
        <location evidence="9">Nucleus</location>
    </subcellularLocation>
</comment>
<dbReference type="InterPro" id="IPR003358">
    <property type="entry name" value="tRNA_(Gua-N-7)_MeTrfase_Trmb"/>
</dbReference>
<dbReference type="GO" id="GO:0043527">
    <property type="term" value="C:tRNA methyltransferase complex"/>
    <property type="evidence" value="ECO:0007669"/>
    <property type="project" value="TreeGrafter"/>
</dbReference>
<keyword evidence="7 9" id="KW-0694">RNA-binding</keyword>
<keyword evidence="2 9" id="KW-0820">tRNA-binding</keyword>
<proteinExistence type="inferred from homology"/>
<feature type="binding site" evidence="9">
    <location>
        <begin position="140"/>
        <end position="141"/>
    </location>
    <ligand>
        <name>S-adenosyl-L-methionine</name>
        <dbReference type="ChEBI" id="CHEBI:59789"/>
    </ligand>
</feature>
<dbReference type="InterPro" id="IPR029063">
    <property type="entry name" value="SAM-dependent_MTases_sf"/>
</dbReference>
<dbReference type="Gene3D" id="3.40.50.150">
    <property type="entry name" value="Vaccinia Virus protein VP39"/>
    <property type="match status" value="1"/>
</dbReference>
<evidence type="ECO:0000256" key="6">
    <source>
        <dbReference type="ARBA" id="ARBA00022694"/>
    </source>
</evidence>
<evidence type="ECO:0000256" key="7">
    <source>
        <dbReference type="ARBA" id="ARBA00022884"/>
    </source>
</evidence>
<gene>
    <name evidence="10" type="ORF">NDN08_005388</name>
</gene>
<reference evidence="10 11" key="1">
    <citation type="journal article" date="2023" name="Nat. Commun.">
        <title>Origin of minicircular mitochondrial genomes in red algae.</title>
        <authorList>
            <person name="Lee Y."/>
            <person name="Cho C.H."/>
            <person name="Lee Y.M."/>
            <person name="Park S.I."/>
            <person name="Yang J.H."/>
            <person name="West J.A."/>
            <person name="Bhattacharya D."/>
            <person name="Yoon H.S."/>
        </authorList>
    </citation>
    <scope>NUCLEOTIDE SEQUENCE [LARGE SCALE GENOMIC DNA]</scope>
    <source>
        <strain evidence="10 11">CCMP1338</strain>
        <tissue evidence="10">Whole cell</tissue>
    </source>
</reference>
<evidence type="ECO:0000313" key="11">
    <source>
        <dbReference type="Proteomes" id="UP001157974"/>
    </source>
</evidence>
<dbReference type="HAMAP" id="MF_03055">
    <property type="entry name" value="tRNA_methyltr_TrmB_euk"/>
    <property type="match status" value="1"/>
</dbReference>
<evidence type="ECO:0000256" key="9">
    <source>
        <dbReference type="HAMAP-Rule" id="MF_03055"/>
    </source>
</evidence>
<dbReference type="AlphaFoldDB" id="A0AAV8V3R8"/>
<keyword evidence="6 9" id="KW-0819">tRNA processing</keyword>
<dbReference type="SUPFAM" id="SSF53335">
    <property type="entry name" value="S-adenosyl-L-methionine-dependent methyltransferases"/>
    <property type="match status" value="1"/>
</dbReference>
<dbReference type="NCBIfam" id="TIGR00091">
    <property type="entry name" value="tRNA (guanosine(46)-N7)-methyltransferase TrmB"/>
    <property type="match status" value="1"/>
</dbReference>
<protein>
    <recommendedName>
        <fullName evidence="9">tRNA (guanine-N(7)-)-methyltransferase</fullName>
        <ecNumber evidence="9">2.1.1.33</ecNumber>
    </recommendedName>
    <alternativeName>
        <fullName evidence="9">tRNA (guanine(46)-N(7))-methyltransferase</fullName>
    </alternativeName>
    <alternativeName>
        <fullName evidence="9">tRNA(m7G46)-methyltransferase</fullName>
    </alternativeName>
</protein>
<dbReference type="EC" id="2.1.1.33" evidence="9"/>
<dbReference type="GO" id="GO:0005634">
    <property type="term" value="C:nucleus"/>
    <property type="evidence" value="ECO:0007669"/>
    <property type="project" value="UniProtKB-SubCell"/>
</dbReference>
<evidence type="ECO:0000256" key="1">
    <source>
        <dbReference type="ARBA" id="ARBA00000142"/>
    </source>
</evidence>
<comment type="function">
    <text evidence="9">Catalyzes the formation of N(7)-methylguanine at position 46 (m7G46) in tRNA.</text>
</comment>
<dbReference type="GO" id="GO:0000049">
    <property type="term" value="F:tRNA binding"/>
    <property type="evidence" value="ECO:0007669"/>
    <property type="project" value="UniProtKB-UniRule"/>
</dbReference>
<comment type="caution">
    <text evidence="9">Lacks conserved residue(s) required for the propagation of feature annotation.</text>
</comment>
<keyword evidence="3 9" id="KW-0489">Methyltransferase</keyword>
<evidence type="ECO:0000256" key="2">
    <source>
        <dbReference type="ARBA" id="ARBA00022555"/>
    </source>
</evidence>
<evidence type="ECO:0000256" key="5">
    <source>
        <dbReference type="ARBA" id="ARBA00022691"/>
    </source>
</evidence>
<feature type="binding site" evidence="9">
    <location>
        <begin position="107"/>
        <end position="108"/>
    </location>
    <ligand>
        <name>S-adenosyl-L-methionine</name>
        <dbReference type="ChEBI" id="CHEBI:59789"/>
    </ligand>
</feature>
<feature type="binding site" evidence="9">
    <location>
        <position position="160"/>
    </location>
    <ligand>
        <name>S-adenosyl-L-methionine</name>
        <dbReference type="ChEBI" id="CHEBI:59789"/>
    </ligand>
</feature>
<keyword evidence="8 9" id="KW-0539">Nucleus</keyword>
<evidence type="ECO:0000313" key="10">
    <source>
        <dbReference type="EMBL" id="KAJ8908683.1"/>
    </source>
</evidence>
<comment type="catalytic activity">
    <reaction evidence="1 9">
        <text>guanosine(46) in tRNA + S-adenosyl-L-methionine = N(7)-methylguanosine(46) in tRNA + S-adenosyl-L-homocysteine</text>
        <dbReference type="Rhea" id="RHEA:42708"/>
        <dbReference type="Rhea" id="RHEA-COMP:10188"/>
        <dbReference type="Rhea" id="RHEA-COMP:10189"/>
        <dbReference type="ChEBI" id="CHEBI:57856"/>
        <dbReference type="ChEBI" id="CHEBI:59789"/>
        <dbReference type="ChEBI" id="CHEBI:74269"/>
        <dbReference type="ChEBI" id="CHEBI:74480"/>
        <dbReference type="EC" id="2.1.1.33"/>
    </reaction>
</comment>
<feature type="active site" evidence="9">
    <location>
        <position position="163"/>
    </location>
</feature>
<dbReference type="GO" id="GO:0008176">
    <property type="term" value="F:tRNA (guanine(46)-N7)-methyltransferase activity"/>
    <property type="evidence" value="ECO:0007669"/>
    <property type="project" value="UniProtKB-UniRule"/>
</dbReference>
<comment type="pathway">
    <text evidence="9">tRNA modification; N(7)-methylguanine-tRNA biosynthesis.</text>
</comment>
<evidence type="ECO:0000256" key="4">
    <source>
        <dbReference type="ARBA" id="ARBA00022679"/>
    </source>
</evidence>
<dbReference type="CDD" id="cd02440">
    <property type="entry name" value="AdoMet_MTases"/>
    <property type="match status" value="1"/>
</dbReference>
<keyword evidence="4 9" id="KW-0808">Transferase</keyword>
<evidence type="ECO:0000256" key="8">
    <source>
        <dbReference type="ARBA" id="ARBA00023242"/>
    </source>
</evidence>
<organism evidence="10 11">
    <name type="scientific">Rhodosorus marinus</name>
    <dbReference type="NCBI Taxonomy" id="101924"/>
    <lineage>
        <taxon>Eukaryota</taxon>
        <taxon>Rhodophyta</taxon>
        <taxon>Stylonematophyceae</taxon>
        <taxon>Stylonematales</taxon>
        <taxon>Stylonemataceae</taxon>
        <taxon>Rhodosorus</taxon>
    </lineage>
</organism>
<keyword evidence="11" id="KW-1185">Reference proteome</keyword>
<sequence length="253" mass="29386">MASAKKDEPHPLTSRVKFRLSNRDFRARAHSNPLNDGNFDVPSRPSEVEWRKWFDLESATSEGLRARALKEEVDVTRPEWVDIGCGYGGLLAEMSTAFPDKLMVGLEIRDRPLQFCEERIKKLRKEAPGSYGNVWYIRTNVMKFLVNFFEKGSVEKMFFCYPDPHYKKKKHRQRIVSMQLLAEYAYVLSPSALVYVVTDVEELFQWISERLTKHPLFTQLTDEEIVSKFQDKLSSQQHSFAVAKITIQSLSIL</sequence>
<dbReference type="InterPro" id="IPR025763">
    <property type="entry name" value="Trm8_euk"/>
</dbReference>
<dbReference type="PROSITE" id="PS51625">
    <property type="entry name" value="SAM_MT_TRMB"/>
    <property type="match status" value="1"/>
</dbReference>
<dbReference type="PANTHER" id="PTHR23417">
    <property type="entry name" value="3-DEOXY-D-MANNO-OCTULOSONIC-ACID TRANSFERASE/TRNA GUANINE-N 7 - -METHYLTRANSFERASE"/>
    <property type="match status" value="1"/>
</dbReference>
<evidence type="ECO:0000256" key="3">
    <source>
        <dbReference type="ARBA" id="ARBA00022603"/>
    </source>
</evidence>
<accession>A0AAV8V3R8</accession>
<dbReference type="PANTHER" id="PTHR23417:SF16">
    <property type="entry name" value="TRNA (GUANINE-N(7)-)-METHYLTRANSFERASE"/>
    <property type="match status" value="1"/>
</dbReference>
<feature type="binding site" evidence="9">
    <location>
        <position position="84"/>
    </location>
    <ligand>
        <name>S-adenosyl-L-methionine</name>
        <dbReference type="ChEBI" id="CHEBI:59789"/>
    </ligand>
</feature>
<keyword evidence="5 9" id="KW-0949">S-adenosyl-L-methionine</keyword>
<dbReference type="EMBL" id="JAMWBK010000001">
    <property type="protein sequence ID" value="KAJ8908683.1"/>
    <property type="molecule type" value="Genomic_DNA"/>
</dbReference>
<dbReference type="Proteomes" id="UP001157974">
    <property type="component" value="Unassembled WGS sequence"/>
</dbReference>
<comment type="caution">
    <text evidence="10">The sequence shown here is derived from an EMBL/GenBank/DDBJ whole genome shotgun (WGS) entry which is preliminary data.</text>
</comment>